<name>A0ABV3GCF1_MICGL</name>
<dbReference type="InterPro" id="IPR028202">
    <property type="entry name" value="Reductase_C"/>
</dbReference>
<proteinExistence type="predicted"/>
<evidence type="ECO:0000313" key="7">
    <source>
        <dbReference type="EMBL" id="MEV0969247.1"/>
    </source>
</evidence>
<accession>A0ABV3GCF1</accession>
<dbReference type="PRINTS" id="PR00411">
    <property type="entry name" value="PNDRDTASEI"/>
</dbReference>
<dbReference type="InterPro" id="IPR036188">
    <property type="entry name" value="FAD/NAD-bd_sf"/>
</dbReference>
<gene>
    <name evidence="7" type="ORF">AB0I59_11480</name>
</gene>
<sequence>MSTYAIVGAGLAGAKAAQTLREEGFTGEIVLIGAEQERPYERPPLSKGYLKGTTELAKVYVHDPGWYAEHDVRLLLGVAATAVDPDGHTVHLASGERQPYDKLLIATGATPRPLPVEGADLEGVHYLRTLADSQALRAAFAHQGNVVIIGGGWIGLETAAAAREAGCAVTIVEPDPAPLYRTFGPAVGEIFAELHRRHGVDLRLGVSVASLGGTAHARTVVTSDGQALPADDVVVGIGAAPNVELARGAGLEVANGIVVDASLRTSHPDIYAAGDVAEAMNPLLGRPIRVEHWANALNGGPAAARAMLGHDVVYDRVPYFFTDQFELGMEFSGDITGHDRVVYRGSVDSLEFIAFWLKEGRVLAGMNVNVWDMTEKIQELVRAGYGGTAVDPARLADPAVPLDDLLAG</sequence>
<dbReference type="PRINTS" id="PR00368">
    <property type="entry name" value="FADPNR"/>
</dbReference>
<dbReference type="PANTHER" id="PTHR43557">
    <property type="entry name" value="APOPTOSIS-INDUCING FACTOR 1"/>
    <property type="match status" value="1"/>
</dbReference>
<feature type="domain" description="FAD/NAD(P)-binding" evidence="5">
    <location>
        <begin position="4"/>
        <end position="298"/>
    </location>
</feature>
<evidence type="ECO:0000256" key="4">
    <source>
        <dbReference type="ARBA" id="ARBA00023002"/>
    </source>
</evidence>
<dbReference type="InterPro" id="IPR050446">
    <property type="entry name" value="FAD-oxidoreductase/Apoptosis"/>
</dbReference>
<reference evidence="7 8" key="1">
    <citation type="submission" date="2024-06" db="EMBL/GenBank/DDBJ databases">
        <title>The Natural Products Discovery Center: Release of the First 8490 Sequenced Strains for Exploring Actinobacteria Biosynthetic Diversity.</title>
        <authorList>
            <person name="Kalkreuter E."/>
            <person name="Kautsar S.A."/>
            <person name="Yang D."/>
            <person name="Bader C.D."/>
            <person name="Teijaro C.N."/>
            <person name="Fluegel L."/>
            <person name="Davis C.M."/>
            <person name="Simpson J.R."/>
            <person name="Lauterbach L."/>
            <person name="Steele A.D."/>
            <person name="Gui C."/>
            <person name="Meng S."/>
            <person name="Li G."/>
            <person name="Viehrig K."/>
            <person name="Ye F."/>
            <person name="Su P."/>
            <person name="Kiefer A.F."/>
            <person name="Nichols A."/>
            <person name="Cepeda A.J."/>
            <person name="Yan W."/>
            <person name="Fan B."/>
            <person name="Jiang Y."/>
            <person name="Adhikari A."/>
            <person name="Zheng C.-J."/>
            <person name="Schuster L."/>
            <person name="Cowan T.M."/>
            <person name="Smanski M.J."/>
            <person name="Chevrette M.G."/>
            <person name="De Carvalho L.P.S."/>
            <person name="Shen B."/>
        </authorList>
    </citation>
    <scope>NUCLEOTIDE SEQUENCE [LARGE SCALE GENOMIC DNA]</scope>
    <source>
        <strain evidence="7 8">NPDC050100</strain>
    </source>
</reference>
<feature type="domain" description="Reductase C-terminal" evidence="6">
    <location>
        <begin position="319"/>
        <end position="406"/>
    </location>
</feature>
<comment type="caution">
    <text evidence="7">The sequence shown here is derived from an EMBL/GenBank/DDBJ whole genome shotgun (WGS) entry which is preliminary data.</text>
</comment>
<dbReference type="SUPFAM" id="SSF55424">
    <property type="entry name" value="FAD/NAD-linked reductases, dimerisation (C-terminal) domain"/>
    <property type="match status" value="1"/>
</dbReference>
<dbReference type="EMBL" id="JBFALK010000005">
    <property type="protein sequence ID" value="MEV0969247.1"/>
    <property type="molecule type" value="Genomic_DNA"/>
</dbReference>
<protein>
    <submittedName>
        <fullName evidence="7">FAD-dependent oxidoreductase</fullName>
    </submittedName>
</protein>
<evidence type="ECO:0000313" key="8">
    <source>
        <dbReference type="Proteomes" id="UP001551675"/>
    </source>
</evidence>
<dbReference type="InterPro" id="IPR016156">
    <property type="entry name" value="FAD/NAD-linked_Rdtase_dimer_sf"/>
</dbReference>
<evidence type="ECO:0000259" key="5">
    <source>
        <dbReference type="Pfam" id="PF07992"/>
    </source>
</evidence>
<dbReference type="InterPro" id="IPR023753">
    <property type="entry name" value="FAD/NAD-binding_dom"/>
</dbReference>
<dbReference type="SUPFAM" id="SSF51905">
    <property type="entry name" value="FAD/NAD(P)-binding domain"/>
    <property type="match status" value="2"/>
</dbReference>
<dbReference type="Pfam" id="PF07992">
    <property type="entry name" value="Pyr_redox_2"/>
    <property type="match status" value="1"/>
</dbReference>
<dbReference type="PANTHER" id="PTHR43557:SF2">
    <property type="entry name" value="RIESKE DOMAIN-CONTAINING PROTEIN-RELATED"/>
    <property type="match status" value="1"/>
</dbReference>
<evidence type="ECO:0000256" key="2">
    <source>
        <dbReference type="ARBA" id="ARBA00022630"/>
    </source>
</evidence>
<keyword evidence="8" id="KW-1185">Reference proteome</keyword>
<dbReference type="Pfam" id="PF14759">
    <property type="entry name" value="Reductase_C"/>
    <property type="match status" value="1"/>
</dbReference>
<dbReference type="Gene3D" id="3.50.50.60">
    <property type="entry name" value="FAD/NAD(P)-binding domain"/>
    <property type="match status" value="2"/>
</dbReference>
<keyword evidence="2" id="KW-0285">Flavoprotein</keyword>
<comment type="cofactor">
    <cofactor evidence="1">
        <name>FAD</name>
        <dbReference type="ChEBI" id="CHEBI:57692"/>
    </cofactor>
</comment>
<evidence type="ECO:0000256" key="1">
    <source>
        <dbReference type="ARBA" id="ARBA00001974"/>
    </source>
</evidence>
<dbReference type="Proteomes" id="UP001551675">
    <property type="component" value="Unassembled WGS sequence"/>
</dbReference>
<keyword evidence="4" id="KW-0560">Oxidoreductase</keyword>
<organism evidence="7 8">
    <name type="scientific">Microtetraspora glauca</name>
    <dbReference type="NCBI Taxonomy" id="1996"/>
    <lineage>
        <taxon>Bacteria</taxon>
        <taxon>Bacillati</taxon>
        <taxon>Actinomycetota</taxon>
        <taxon>Actinomycetes</taxon>
        <taxon>Streptosporangiales</taxon>
        <taxon>Streptosporangiaceae</taxon>
        <taxon>Microtetraspora</taxon>
    </lineage>
</organism>
<dbReference type="Gene3D" id="3.30.390.30">
    <property type="match status" value="1"/>
</dbReference>
<evidence type="ECO:0000256" key="3">
    <source>
        <dbReference type="ARBA" id="ARBA00022827"/>
    </source>
</evidence>
<keyword evidence="3" id="KW-0274">FAD</keyword>
<dbReference type="RefSeq" id="WP_358132161.1">
    <property type="nucleotide sequence ID" value="NZ_JBFALK010000005.1"/>
</dbReference>
<evidence type="ECO:0000259" key="6">
    <source>
        <dbReference type="Pfam" id="PF14759"/>
    </source>
</evidence>